<feature type="non-terminal residue" evidence="13">
    <location>
        <position position="310"/>
    </location>
</feature>
<keyword evidence="3 10" id="KW-0812">Transmembrane</keyword>
<feature type="domain" description="G-protein coupled receptors family 1 profile" evidence="12">
    <location>
        <begin position="41"/>
        <end position="291"/>
    </location>
</feature>
<dbReference type="PROSITE" id="PS50262">
    <property type="entry name" value="G_PROTEIN_RECEP_F1_2"/>
    <property type="match status" value="1"/>
</dbReference>
<evidence type="ECO:0000259" key="12">
    <source>
        <dbReference type="PROSITE" id="PS50262"/>
    </source>
</evidence>
<evidence type="ECO:0000256" key="1">
    <source>
        <dbReference type="ARBA" id="ARBA00004651"/>
    </source>
</evidence>
<evidence type="ECO:0000256" key="9">
    <source>
        <dbReference type="ARBA" id="ARBA00023224"/>
    </source>
</evidence>
<comment type="similarity">
    <text evidence="10">Belongs to the G-protein coupled receptor 1 family.</text>
</comment>
<evidence type="ECO:0000256" key="6">
    <source>
        <dbReference type="ARBA" id="ARBA00023040"/>
    </source>
</evidence>
<keyword evidence="9 10" id="KW-0807">Transducer</keyword>
<comment type="caution">
    <text evidence="13">The sequence shown here is derived from an EMBL/GenBank/DDBJ whole genome shotgun (WGS) entry which is preliminary data.</text>
</comment>
<evidence type="ECO:0000256" key="4">
    <source>
        <dbReference type="ARBA" id="ARBA00022725"/>
    </source>
</evidence>
<comment type="subcellular location">
    <subcellularLocation>
        <location evidence="1 11">Cell membrane</location>
        <topology evidence="1 11">Multi-pass membrane protein</topology>
    </subcellularLocation>
</comment>
<evidence type="ECO:0000256" key="8">
    <source>
        <dbReference type="ARBA" id="ARBA00023170"/>
    </source>
</evidence>
<dbReference type="Pfam" id="PF13853">
    <property type="entry name" value="7tm_4"/>
    <property type="match status" value="1"/>
</dbReference>
<dbReference type="PRINTS" id="PR00237">
    <property type="entry name" value="GPCRRHODOPSN"/>
</dbReference>
<dbReference type="CDD" id="cd13954">
    <property type="entry name" value="7tmA_OR"/>
    <property type="match status" value="1"/>
</dbReference>
<keyword evidence="8 10" id="KW-0675">Receptor</keyword>
<reference evidence="13" key="1">
    <citation type="thesis" date="2020" institute="ProQuest LLC" country="789 East Eisenhower Parkway, Ann Arbor, MI, USA">
        <title>Comparative Genomics and Chromosome Evolution.</title>
        <authorList>
            <person name="Mudd A.B."/>
        </authorList>
    </citation>
    <scope>NUCLEOTIDE SEQUENCE</scope>
    <source>
        <strain evidence="13">237g6f4</strain>
        <tissue evidence="13">Blood</tissue>
    </source>
</reference>
<keyword evidence="5 11" id="KW-1133">Transmembrane helix</keyword>
<evidence type="ECO:0000256" key="3">
    <source>
        <dbReference type="ARBA" id="ARBA00022692"/>
    </source>
</evidence>
<dbReference type="InterPro" id="IPR050516">
    <property type="entry name" value="Olfactory_GPCR"/>
</dbReference>
<dbReference type="InterPro" id="IPR017452">
    <property type="entry name" value="GPCR_Rhodpsn_7TM"/>
</dbReference>
<dbReference type="Gene3D" id="1.20.1070.10">
    <property type="entry name" value="Rhodopsin 7-helix transmembrane proteins"/>
    <property type="match status" value="1"/>
</dbReference>
<evidence type="ECO:0000256" key="10">
    <source>
        <dbReference type="RuleBase" id="RU000688"/>
    </source>
</evidence>
<keyword evidence="7 11" id="KW-0472">Membrane</keyword>
<proteinExistence type="inferred from homology"/>
<evidence type="ECO:0000256" key="7">
    <source>
        <dbReference type="ARBA" id="ARBA00023136"/>
    </source>
</evidence>
<dbReference type="PROSITE" id="PS00237">
    <property type="entry name" value="G_PROTEIN_RECEP_F1_1"/>
    <property type="match status" value="1"/>
</dbReference>
<name>A0AAV7AAC1_ENGPU</name>
<dbReference type="Proteomes" id="UP000824782">
    <property type="component" value="Unassembled WGS sequence"/>
</dbReference>
<dbReference type="EMBL" id="WNYA01000009">
    <property type="protein sequence ID" value="KAG8556430.1"/>
    <property type="molecule type" value="Genomic_DNA"/>
</dbReference>
<feature type="transmembrane region" description="Helical" evidence="11">
    <location>
        <begin position="60"/>
        <end position="78"/>
    </location>
</feature>
<feature type="transmembrane region" description="Helical" evidence="11">
    <location>
        <begin position="239"/>
        <end position="262"/>
    </location>
</feature>
<dbReference type="GO" id="GO:0004930">
    <property type="term" value="F:G protein-coupled receptor activity"/>
    <property type="evidence" value="ECO:0007669"/>
    <property type="project" value="UniProtKB-KW"/>
</dbReference>
<evidence type="ECO:0000256" key="2">
    <source>
        <dbReference type="ARBA" id="ARBA00022475"/>
    </source>
</evidence>
<keyword evidence="4 11" id="KW-0552">Olfaction</keyword>
<evidence type="ECO:0000313" key="13">
    <source>
        <dbReference type="EMBL" id="KAG8556430.1"/>
    </source>
</evidence>
<dbReference type="SUPFAM" id="SSF81321">
    <property type="entry name" value="Family A G protein-coupled receptor-like"/>
    <property type="match status" value="1"/>
</dbReference>
<accession>A0AAV7AAC1</accession>
<gene>
    <name evidence="13" type="ORF">GDO81_018073</name>
</gene>
<dbReference type="InterPro" id="IPR000725">
    <property type="entry name" value="Olfact_rcpt"/>
</dbReference>
<dbReference type="GO" id="GO:0004984">
    <property type="term" value="F:olfactory receptor activity"/>
    <property type="evidence" value="ECO:0007669"/>
    <property type="project" value="InterPro"/>
</dbReference>
<sequence>MDATNSSAVKYFIISGISDDPMMNNIIFFLVLIIYLLTLGGNVSILLLVCLDRQLHTPMYFFLCNLSILDISCSTNNLNNILVSFISGDNTVSILRCLVQIFIFLCLTCGELLILAAMSFDRYVAICSPLHYHMIMNARICILLAIICWVLGTVESIPIFVELMKFTCYKSNVVNHFFCDIMPVLKLSCSDTHFLDLYILTLGVIISAFSPFLMTFVSYVFIIGTILKIRSTTGRRKAFYTCSSHLTVVSLLYTTLAIQYLRPHSLVNLKSNKFMSLFNSGAVPILNPLIYSLKNKDVKDAFQRKFSLLP</sequence>
<keyword evidence="6 10" id="KW-0297">G-protein coupled receptor</keyword>
<protein>
    <recommendedName>
        <fullName evidence="11">Olfactory receptor</fullName>
    </recommendedName>
</protein>
<feature type="transmembrane region" description="Helical" evidence="11">
    <location>
        <begin position="26"/>
        <end position="48"/>
    </location>
</feature>
<dbReference type="AlphaFoldDB" id="A0AAV7AAC1"/>
<dbReference type="PRINTS" id="PR00245">
    <property type="entry name" value="OLFACTORYR"/>
</dbReference>
<dbReference type="PANTHER" id="PTHR26452">
    <property type="entry name" value="OLFACTORY RECEPTOR"/>
    <property type="match status" value="1"/>
</dbReference>
<evidence type="ECO:0000256" key="5">
    <source>
        <dbReference type="ARBA" id="ARBA00022989"/>
    </source>
</evidence>
<feature type="transmembrane region" description="Helical" evidence="11">
    <location>
        <begin position="197"/>
        <end position="227"/>
    </location>
</feature>
<feature type="transmembrane region" description="Helical" evidence="11">
    <location>
        <begin position="274"/>
        <end position="293"/>
    </location>
</feature>
<keyword evidence="11" id="KW-0716">Sensory transduction</keyword>
<organism evidence="13 14">
    <name type="scientific">Engystomops pustulosus</name>
    <name type="common">Tungara frog</name>
    <name type="synonym">Physalaemus pustulosus</name>
    <dbReference type="NCBI Taxonomy" id="76066"/>
    <lineage>
        <taxon>Eukaryota</taxon>
        <taxon>Metazoa</taxon>
        <taxon>Chordata</taxon>
        <taxon>Craniata</taxon>
        <taxon>Vertebrata</taxon>
        <taxon>Euteleostomi</taxon>
        <taxon>Amphibia</taxon>
        <taxon>Batrachia</taxon>
        <taxon>Anura</taxon>
        <taxon>Neobatrachia</taxon>
        <taxon>Hyloidea</taxon>
        <taxon>Leptodactylidae</taxon>
        <taxon>Leiuperinae</taxon>
        <taxon>Engystomops</taxon>
    </lineage>
</organism>
<dbReference type="GO" id="GO:0005886">
    <property type="term" value="C:plasma membrane"/>
    <property type="evidence" value="ECO:0007669"/>
    <property type="project" value="UniProtKB-SubCell"/>
</dbReference>
<feature type="transmembrane region" description="Helical" evidence="11">
    <location>
        <begin position="140"/>
        <end position="161"/>
    </location>
</feature>
<feature type="transmembrane region" description="Helical" evidence="11">
    <location>
        <begin position="98"/>
        <end position="120"/>
    </location>
</feature>
<keyword evidence="14" id="KW-1185">Reference proteome</keyword>
<keyword evidence="2 11" id="KW-1003">Cell membrane</keyword>
<dbReference type="FunFam" id="1.20.1070.10:FF:000268">
    <property type="entry name" value="Putative olfactory receptor 2I1"/>
    <property type="match status" value="1"/>
</dbReference>
<evidence type="ECO:0000313" key="14">
    <source>
        <dbReference type="Proteomes" id="UP000824782"/>
    </source>
</evidence>
<evidence type="ECO:0000256" key="11">
    <source>
        <dbReference type="RuleBase" id="RU363047"/>
    </source>
</evidence>
<dbReference type="InterPro" id="IPR000276">
    <property type="entry name" value="GPCR_Rhodpsn"/>
</dbReference>